<dbReference type="RefSeq" id="WP_110664490.1">
    <property type="nucleotide sequence ID" value="NZ_PYBW01000004.1"/>
</dbReference>
<dbReference type="AlphaFoldDB" id="A0A2V4P3T3"/>
<evidence type="ECO:0000313" key="3">
    <source>
        <dbReference type="Proteomes" id="UP000248039"/>
    </source>
</evidence>
<dbReference type="InterPro" id="IPR013780">
    <property type="entry name" value="Glyco_hydro_b"/>
</dbReference>
<feature type="region of interest" description="Disordered" evidence="1">
    <location>
        <begin position="130"/>
        <end position="177"/>
    </location>
</feature>
<evidence type="ECO:0000313" key="2">
    <source>
        <dbReference type="EMBL" id="PYC88370.1"/>
    </source>
</evidence>
<protein>
    <submittedName>
        <fullName evidence="2">Uncharacterized protein</fullName>
    </submittedName>
</protein>
<proteinExistence type="predicted"/>
<dbReference type="OrthoDB" id="5526311at2"/>
<dbReference type="EMBL" id="PYBW01000004">
    <property type="protein sequence ID" value="PYC88370.1"/>
    <property type="molecule type" value="Genomic_DNA"/>
</dbReference>
<dbReference type="CDD" id="cd00161">
    <property type="entry name" value="beta-trefoil_Ricin-like"/>
    <property type="match status" value="1"/>
</dbReference>
<evidence type="ECO:0000256" key="1">
    <source>
        <dbReference type="SAM" id="MobiDB-lite"/>
    </source>
</evidence>
<feature type="compositionally biased region" description="Pro residues" evidence="1">
    <location>
        <begin position="160"/>
        <end position="177"/>
    </location>
</feature>
<comment type="caution">
    <text evidence="2">The sequence shown here is derived from an EMBL/GenBank/DDBJ whole genome shotgun (WGS) entry which is preliminary data.</text>
</comment>
<dbReference type="Gene3D" id="2.60.40.1180">
    <property type="entry name" value="Golgi alpha-mannosidase II"/>
    <property type="match status" value="1"/>
</dbReference>
<dbReference type="Proteomes" id="UP000248039">
    <property type="component" value="Unassembled WGS sequence"/>
</dbReference>
<gene>
    <name evidence="2" type="ORF">C7C46_00365</name>
</gene>
<keyword evidence="3" id="KW-1185">Reference proteome</keyword>
<organism evidence="2 3">
    <name type="scientific">Streptomyces tateyamensis</name>
    <dbReference type="NCBI Taxonomy" id="565073"/>
    <lineage>
        <taxon>Bacteria</taxon>
        <taxon>Bacillati</taxon>
        <taxon>Actinomycetota</taxon>
        <taxon>Actinomycetes</taxon>
        <taxon>Kitasatosporales</taxon>
        <taxon>Streptomycetaceae</taxon>
        <taxon>Streptomyces</taxon>
    </lineage>
</organism>
<accession>A0A2V4P3T3</accession>
<reference evidence="2 3" key="1">
    <citation type="submission" date="2018-03" db="EMBL/GenBank/DDBJ databases">
        <title>Bioinformatic expansion and discovery of thiopeptide antibiotics.</title>
        <authorList>
            <person name="Schwalen C.J."/>
            <person name="Hudson G.A."/>
            <person name="Mitchell D.A."/>
        </authorList>
    </citation>
    <scope>NUCLEOTIDE SEQUENCE [LARGE SCALE GENOMIC DNA]</scope>
    <source>
        <strain evidence="2 3">ATCC 21389</strain>
    </source>
</reference>
<sequence>MAVNSDSIYGTTGSPFTAEPSWGKFTRKSGKLYAHVFSWPGNGTLQIPLVANPINRVYLLSNPTASLPYSVSGGTINVSVPADAPDANDSVVVVEVAGMPAVVADGVYQLVCARSGKALDNGNTATAGSQVMQWAGNGGTPEGGTRRVPPSAAAAHRPGTNPPPTAAGPPGPCASTR</sequence>
<name>A0A2V4P3T3_9ACTN</name>